<dbReference type="Pfam" id="PF04082">
    <property type="entry name" value="Fungal_trans"/>
    <property type="match status" value="1"/>
</dbReference>
<dbReference type="PROSITE" id="PS50048">
    <property type="entry name" value="ZN2_CY6_FUNGAL_2"/>
    <property type="match status" value="1"/>
</dbReference>
<organism evidence="8 9">
    <name type="scientific">Penicillium subrubescens</name>
    <dbReference type="NCBI Taxonomy" id="1316194"/>
    <lineage>
        <taxon>Eukaryota</taxon>
        <taxon>Fungi</taxon>
        <taxon>Dikarya</taxon>
        <taxon>Ascomycota</taxon>
        <taxon>Pezizomycotina</taxon>
        <taxon>Eurotiomycetes</taxon>
        <taxon>Eurotiomycetidae</taxon>
        <taxon>Eurotiales</taxon>
        <taxon>Aspergillaceae</taxon>
        <taxon>Penicillium</taxon>
    </lineage>
</organism>
<feature type="compositionally biased region" description="Low complexity" evidence="6">
    <location>
        <begin position="28"/>
        <end position="42"/>
    </location>
</feature>
<dbReference type="Proteomes" id="UP000186955">
    <property type="component" value="Unassembled WGS sequence"/>
</dbReference>
<keyword evidence="5" id="KW-0539">Nucleus</keyword>
<evidence type="ECO:0000256" key="5">
    <source>
        <dbReference type="ARBA" id="ARBA00023242"/>
    </source>
</evidence>
<dbReference type="CDD" id="cd00067">
    <property type="entry name" value="GAL4"/>
    <property type="match status" value="1"/>
</dbReference>
<dbReference type="InterPro" id="IPR001138">
    <property type="entry name" value="Zn2Cys6_DnaBD"/>
</dbReference>
<dbReference type="GO" id="GO:0000981">
    <property type="term" value="F:DNA-binding transcription factor activity, RNA polymerase II-specific"/>
    <property type="evidence" value="ECO:0007669"/>
    <property type="project" value="InterPro"/>
</dbReference>
<evidence type="ECO:0000256" key="2">
    <source>
        <dbReference type="ARBA" id="ARBA00023015"/>
    </source>
</evidence>
<evidence type="ECO:0000259" key="7">
    <source>
        <dbReference type="PROSITE" id="PS50048"/>
    </source>
</evidence>
<dbReference type="InterPro" id="IPR007219">
    <property type="entry name" value="XnlR_reg_dom"/>
</dbReference>
<dbReference type="CDD" id="cd12148">
    <property type="entry name" value="fungal_TF_MHR"/>
    <property type="match status" value="1"/>
</dbReference>
<dbReference type="GO" id="GO:0008270">
    <property type="term" value="F:zinc ion binding"/>
    <property type="evidence" value="ECO:0007669"/>
    <property type="project" value="InterPro"/>
</dbReference>
<feature type="domain" description="Zn(2)-C6 fungal-type" evidence="7">
    <location>
        <begin position="50"/>
        <end position="79"/>
    </location>
</feature>
<evidence type="ECO:0000256" key="6">
    <source>
        <dbReference type="SAM" id="MobiDB-lite"/>
    </source>
</evidence>
<dbReference type="InterPro" id="IPR053187">
    <property type="entry name" value="Notoamide_regulator"/>
</dbReference>
<dbReference type="AlphaFoldDB" id="A0A1Q5UQ37"/>
<dbReference type="PROSITE" id="PS00463">
    <property type="entry name" value="ZN2_CY6_FUNGAL_1"/>
    <property type="match status" value="1"/>
</dbReference>
<dbReference type="GO" id="GO:0006351">
    <property type="term" value="P:DNA-templated transcription"/>
    <property type="evidence" value="ECO:0007669"/>
    <property type="project" value="InterPro"/>
</dbReference>
<dbReference type="PANTHER" id="PTHR47256">
    <property type="entry name" value="ZN(II)2CYS6 TRANSCRIPTION FACTOR (EUROFUNG)-RELATED"/>
    <property type="match status" value="1"/>
</dbReference>
<reference evidence="8 9" key="1">
    <citation type="submission" date="2016-10" db="EMBL/GenBank/DDBJ databases">
        <title>Genome sequence of the ascomycete fungus Penicillium subrubescens.</title>
        <authorList>
            <person name="De Vries R.P."/>
            <person name="Peng M."/>
            <person name="Dilokpimol A."/>
            <person name="Hilden K."/>
            <person name="Makela M.R."/>
            <person name="Grigoriev I."/>
            <person name="Riley R."/>
            <person name="Granchi Z."/>
        </authorList>
    </citation>
    <scope>NUCLEOTIDE SEQUENCE [LARGE SCALE GENOMIC DNA]</scope>
    <source>
        <strain evidence="8 9">CBS 132785</strain>
    </source>
</reference>
<feature type="compositionally biased region" description="Polar residues" evidence="6">
    <location>
        <begin position="454"/>
        <end position="463"/>
    </location>
</feature>
<evidence type="ECO:0000313" key="8">
    <source>
        <dbReference type="EMBL" id="OKP14583.1"/>
    </source>
</evidence>
<evidence type="ECO:0000256" key="3">
    <source>
        <dbReference type="ARBA" id="ARBA00023125"/>
    </source>
</evidence>
<dbReference type="Gene3D" id="4.10.240.10">
    <property type="entry name" value="Zn(2)-C6 fungal-type DNA-binding domain"/>
    <property type="match status" value="1"/>
</dbReference>
<dbReference type="GO" id="GO:0003677">
    <property type="term" value="F:DNA binding"/>
    <property type="evidence" value="ECO:0007669"/>
    <property type="project" value="UniProtKB-KW"/>
</dbReference>
<evidence type="ECO:0000256" key="1">
    <source>
        <dbReference type="ARBA" id="ARBA00022723"/>
    </source>
</evidence>
<feature type="region of interest" description="Disordered" evidence="6">
    <location>
        <begin position="454"/>
        <end position="478"/>
    </location>
</feature>
<dbReference type="Pfam" id="PF00172">
    <property type="entry name" value="Zn_clus"/>
    <property type="match status" value="1"/>
</dbReference>
<evidence type="ECO:0000256" key="4">
    <source>
        <dbReference type="ARBA" id="ARBA00023163"/>
    </source>
</evidence>
<dbReference type="STRING" id="1316194.A0A1Q5UQ37"/>
<dbReference type="InterPro" id="IPR036864">
    <property type="entry name" value="Zn2-C6_fun-type_DNA-bd_sf"/>
</dbReference>
<dbReference type="PANTHER" id="PTHR47256:SF9">
    <property type="entry name" value="ZN(II)2CYS6 TRANSCRIPTION FACTOR (EUROFUNG)"/>
    <property type="match status" value="1"/>
</dbReference>
<dbReference type="EMBL" id="MNBE01000079">
    <property type="protein sequence ID" value="OKP14583.1"/>
    <property type="molecule type" value="Genomic_DNA"/>
</dbReference>
<feature type="region of interest" description="Disordered" evidence="6">
    <location>
        <begin position="1"/>
        <end position="42"/>
    </location>
</feature>
<keyword evidence="4" id="KW-0804">Transcription</keyword>
<comment type="caution">
    <text evidence="8">The sequence shown here is derived from an EMBL/GenBank/DDBJ whole genome shotgun (WGS) entry which is preliminary data.</text>
</comment>
<gene>
    <name evidence="8" type="ORF">PENSUB_13935</name>
</gene>
<dbReference type="OrthoDB" id="2593732at2759"/>
<name>A0A1Q5UQ37_9EURO</name>
<dbReference type="SMART" id="SM00066">
    <property type="entry name" value="GAL4"/>
    <property type="match status" value="1"/>
</dbReference>
<evidence type="ECO:0000313" key="9">
    <source>
        <dbReference type="Proteomes" id="UP000186955"/>
    </source>
</evidence>
<accession>A0A1Q5UQ37</accession>
<dbReference type="SUPFAM" id="SSF57701">
    <property type="entry name" value="Zn2/Cys6 DNA-binding domain"/>
    <property type="match status" value="1"/>
</dbReference>
<keyword evidence="2" id="KW-0805">Transcription regulation</keyword>
<sequence length="667" mass="75649">MTDQRQLVPRPSPNFYHNGIHHEEAKPSSSATSASASSSGSSWKSRVSTACLACKKSKRKCSGTPPCENCRTFQRVCIFDESLDQRRRVAAKRTADELSYHRDLLNDIFQLVREADESKALSLLEIIRHNASPDEIRTFINETLSTLDTTSSATAAQAASKLEDMRNLINVEGTTPAFRSKVMDIHYLCDEAPINVPAQPWTDVTRDSDLVSHLYFSEFSEAYVVPGDISSKGCDFLAEAERLKGELPMQPSLASLQGTLLLYERYSMSRTDDLGYMMLHEAIRMGESLGLVGNTGPRITSEQLSEEMDSSCRRTAWGLFNVDTMVHTGFLRPSLINHVNMPRIDRDHLEDQSLWMPYPSHRDTRPSYMNLYFDEMCNLSTISRDISRSMFAGEQGDLKPLQRQSRDALYERLRRWDDLLPEIFDWEKVPPHVILLKLRYNALIINLFSCTSGNRRSSTTTEGLKTPESPPRQTPEPASKYNAWDIAQTAARNIASLTRLHRREFGVSRAHHFAMYAINLALFTMLEQDSFDVMDPDFLSLASAFSIVASHSALGRNLFHIFRQSVRAKAQGSRIRDATSIPDELKELFDEESSAKGHSRFDEYAEGLEKLDQDEKYHGITEGDTQSLQEYPGLGLSDMLDRYESLSLGKDEVFKERRGSRRRTVSR</sequence>
<proteinExistence type="predicted"/>
<keyword evidence="3" id="KW-0238">DNA-binding</keyword>
<keyword evidence="9" id="KW-1185">Reference proteome</keyword>
<protein>
    <submittedName>
        <fullName evidence="8">Nitrogen assimilation transcription factor nit-4</fullName>
    </submittedName>
</protein>
<keyword evidence="1" id="KW-0479">Metal-binding</keyword>